<keyword evidence="4" id="KW-1185">Reference proteome</keyword>
<dbReference type="InterPro" id="IPR002347">
    <property type="entry name" value="SDR_fam"/>
</dbReference>
<proteinExistence type="inferred from homology"/>
<evidence type="ECO:0000313" key="4">
    <source>
        <dbReference type="Proteomes" id="UP000053095"/>
    </source>
</evidence>
<evidence type="ECO:0008006" key="5">
    <source>
        <dbReference type="Google" id="ProtNLM"/>
    </source>
</evidence>
<comment type="similarity">
    <text evidence="1">Belongs to the short-chain dehydrogenases/reductases (SDR) family.</text>
</comment>
<sequence length="332" mass="36831">MQSALHSIIGPKKVTPDNLSGRVAVVLGGALGIGYEIARAFALAGARVIMVNRKQEQGDAAIEAIKKESESDANIEWVGCDMGTLKQVKEVFTKMREREERLDLLILSAGINANQYRETNDKIDSHFQINWLGQFYAVNLLYPLIRKTSKLPNTPAPRIVWESSELHRMSPSDIKFESKAEINNPNVGSAELYARTKLAIILGVDFGFVQKVIKPNHDNVYALSVHPGAVNTTMQQQWKEAYPGLLGKLLTKTMIAISRDPEQGAYSALYASVSPEVEEKGWNGRYFTDPGQLGQRSKQASDPVLGENLWKLSGRMIREVVGEDAMVDWNSS</sequence>
<name>A0A510NVX1_TALPI</name>
<dbReference type="AlphaFoldDB" id="A0A510NVX1"/>
<dbReference type="PANTHER" id="PTHR43157">
    <property type="entry name" value="PHOSPHATIDYLINOSITOL-GLYCAN BIOSYNTHESIS CLASS F PROTEIN-RELATED"/>
    <property type="match status" value="1"/>
</dbReference>
<organism evidence="3 4">
    <name type="scientific">Talaromyces pinophilus</name>
    <name type="common">Penicillium pinophilum</name>
    <dbReference type="NCBI Taxonomy" id="128442"/>
    <lineage>
        <taxon>Eukaryota</taxon>
        <taxon>Fungi</taxon>
        <taxon>Dikarya</taxon>
        <taxon>Ascomycota</taxon>
        <taxon>Pezizomycotina</taxon>
        <taxon>Eurotiomycetes</taxon>
        <taxon>Eurotiomycetidae</taxon>
        <taxon>Eurotiales</taxon>
        <taxon>Trichocomaceae</taxon>
        <taxon>Talaromyces</taxon>
        <taxon>Talaromyces sect. Talaromyces</taxon>
    </lineage>
</organism>
<dbReference type="SUPFAM" id="SSF51735">
    <property type="entry name" value="NAD(P)-binding Rossmann-fold domains"/>
    <property type="match status" value="1"/>
</dbReference>
<protein>
    <recommendedName>
        <fullName evidence="5">Short-chain dehydrogenase</fullName>
    </recommendedName>
</protein>
<evidence type="ECO:0000256" key="2">
    <source>
        <dbReference type="ARBA" id="ARBA00023002"/>
    </source>
</evidence>
<accession>A0A510NVX1</accession>
<dbReference type="EMBL" id="DF933814">
    <property type="protein sequence ID" value="GAM36402.1"/>
    <property type="molecule type" value="Genomic_DNA"/>
</dbReference>
<dbReference type="Pfam" id="PF00106">
    <property type="entry name" value="adh_short"/>
    <property type="match status" value="1"/>
</dbReference>
<evidence type="ECO:0000256" key="1">
    <source>
        <dbReference type="ARBA" id="ARBA00006484"/>
    </source>
</evidence>
<reference evidence="4" key="1">
    <citation type="journal article" date="2015" name="Genome Announc.">
        <title>Draft genome sequence of Talaromyces cellulolyticus strain Y-94, a source of lignocellulosic biomass-degrading enzymes.</title>
        <authorList>
            <person name="Fujii T."/>
            <person name="Koike H."/>
            <person name="Sawayama S."/>
            <person name="Yano S."/>
            <person name="Inoue H."/>
        </authorList>
    </citation>
    <scope>NUCLEOTIDE SEQUENCE [LARGE SCALE GENOMIC DNA]</scope>
    <source>
        <strain evidence="4">Y-94</strain>
    </source>
</reference>
<evidence type="ECO:0000313" key="3">
    <source>
        <dbReference type="EMBL" id="GAM36402.1"/>
    </source>
</evidence>
<dbReference type="Proteomes" id="UP000053095">
    <property type="component" value="Unassembled WGS sequence"/>
</dbReference>
<keyword evidence="2" id="KW-0560">Oxidoreductase</keyword>
<dbReference type="GO" id="GO:0016491">
    <property type="term" value="F:oxidoreductase activity"/>
    <property type="evidence" value="ECO:0007669"/>
    <property type="project" value="UniProtKB-KW"/>
</dbReference>
<dbReference type="PANTHER" id="PTHR43157:SF31">
    <property type="entry name" value="PHOSPHATIDYLINOSITOL-GLYCAN BIOSYNTHESIS CLASS F PROTEIN"/>
    <property type="match status" value="1"/>
</dbReference>
<dbReference type="PRINTS" id="PR00081">
    <property type="entry name" value="GDHRDH"/>
</dbReference>
<dbReference type="InterPro" id="IPR036291">
    <property type="entry name" value="NAD(P)-bd_dom_sf"/>
</dbReference>
<gene>
    <name evidence="3" type="ORF">TCE0_018f05469</name>
</gene>
<dbReference type="Gene3D" id="3.40.50.720">
    <property type="entry name" value="NAD(P)-binding Rossmann-like Domain"/>
    <property type="match status" value="1"/>
</dbReference>